<evidence type="ECO:0000313" key="1">
    <source>
        <dbReference type="EMBL" id="KKM04092.1"/>
    </source>
</evidence>
<dbReference type="AlphaFoldDB" id="A0A0F9HLN6"/>
<gene>
    <name evidence="1" type="ORF">LCGC14_1767750</name>
</gene>
<sequence>MTAITLTPKEKAIVDRQCSGCMYWNNHGGCYWLQPNDKREPRPIEDCGVFEVKP</sequence>
<comment type="caution">
    <text evidence="1">The sequence shown here is derived from an EMBL/GenBank/DDBJ whole genome shotgun (WGS) entry which is preliminary data.</text>
</comment>
<reference evidence="1" key="1">
    <citation type="journal article" date="2015" name="Nature">
        <title>Complex archaea that bridge the gap between prokaryotes and eukaryotes.</title>
        <authorList>
            <person name="Spang A."/>
            <person name="Saw J.H."/>
            <person name="Jorgensen S.L."/>
            <person name="Zaremba-Niedzwiedzka K."/>
            <person name="Martijn J."/>
            <person name="Lind A.E."/>
            <person name="van Eijk R."/>
            <person name="Schleper C."/>
            <person name="Guy L."/>
            <person name="Ettema T.J."/>
        </authorList>
    </citation>
    <scope>NUCLEOTIDE SEQUENCE</scope>
</reference>
<name>A0A0F9HLN6_9ZZZZ</name>
<protein>
    <submittedName>
        <fullName evidence="1">Uncharacterized protein</fullName>
    </submittedName>
</protein>
<organism evidence="1">
    <name type="scientific">marine sediment metagenome</name>
    <dbReference type="NCBI Taxonomy" id="412755"/>
    <lineage>
        <taxon>unclassified sequences</taxon>
        <taxon>metagenomes</taxon>
        <taxon>ecological metagenomes</taxon>
    </lineage>
</organism>
<dbReference type="EMBL" id="LAZR01016533">
    <property type="protein sequence ID" value="KKM04092.1"/>
    <property type="molecule type" value="Genomic_DNA"/>
</dbReference>
<proteinExistence type="predicted"/>
<accession>A0A0F9HLN6</accession>